<dbReference type="KEGG" id="ssia:A7J05_03710"/>
<evidence type="ECO:0000259" key="3">
    <source>
        <dbReference type="Pfam" id="PF00501"/>
    </source>
</evidence>
<dbReference type="PANTHER" id="PTHR43767:SF7">
    <property type="entry name" value="MEDIUM_LONG-CHAIN-FATTY-ACID--COA LIGASE FADD8"/>
    <property type="match status" value="1"/>
</dbReference>
<comment type="similarity">
    <text evidence="1">Belongs to the ATP-dependent AMP-binding enzyme family.</text>
</comment>
<dbReference type="RefSeq" id="WP_076682771.1">
    <property type="nucleotide sequence ID" value="NZ_CP015588.1"/>
</dbReference>
<dbReference type="Gene3D" id="3.40.50.12780">
    <property type="entry name" value="N-terminal domain of ligase-like"/>
    <property type="match status" value="1"/>
</dbReference>
<evidence type="ECO:0000313" key="8">
    <source>
        <dbReference type="Proteomes" id="UP000596130"/>
    </source>
</evidence>
<name>A0A1P8TBH2_9ACTN</name>
<dbReference type="InterPro" id="IPR025110">
    <property type="entry name" value="AMP-bd_C"/>
</dbReference>
<proteinExistence type="inferred from homology"/>
<organism evidence="6 8">
    <name type="scientific">Streptomyces alfalfae</name>
    <dbReference type="NCBI Taxonomy" id="1642299"/>
    <lineage>
        <taxon>Bacteria</taxon>
        <taxon>Bacillati</taxon>
        <taxon>Actinomycetota</taxon>
        <taxon>Actinomycetes</taxon>
        <taxon>Kitasatosporales</taxon>
        <taxon>Streptomycetaceae</taxon>
        <taxon>Streptomyces</taxon>
    </lineage>
</organism>
<sequence>MTGARDNTVDGVLSRSARRAPQSPALHYGERSWTYGELDAAVSRAAHVLRELGLADGDRVGAYAHNSDAYLIGFLACARAGLIHVPVNQNLTGDDLAYIVEQSGSSLVLVDPDLAERLPAGTRTLALRDTDDSLLARLPASPAYVGEGPRGDDLAQLLYTSGTTALPKGAMLTHGALVHEYASAIAALDLKPGDKPVHSLPLYHSAQMHVFLLPYLAVGAENTVLDGPDPERVFDLVEAGRADSLFAPPTVWIGLSRHPGFTTRDLGALRKAYYGASIMPVPVLQRLRSRLPGLAFYNCFGQSEIGPLATVLGPDEHEGRMDSCGRPVLFVEARVVDEEGREAPDGTPGEVVYRSPQLCEGYWEKPEETAEAFRDGWFHSGDLAVRDADGYFTVVDRVKDVINSGGVLVASRQVEDALYEHEGVAEAAVIGLPDERWIEAVTAVVVRKDSAGEGEEPTEAELIAHARDRLAPFKAPKRILFVDELPRNASGKILKRELRDRFAADDG</sequence>
<dbReference type="PANTHER" id="PTHR43767">
    <property type="entry name" value="LONG-CHAIN-FATTY-ACID--COA LIGASE"/>
    <property type="match status" value="1"/>
</dbReference>
<evidence type="ECO:0000256" key="2">
    <source>
        <dbReference type="ARBA" id="ARBA00022598"/>
    </source>
</evidence>
<dbReference type="CDD" id="cd17631">
    <property type="entry name" value="FACL_FadD13-like"/>
    <property type="match status" value="1"/>
</dbReference>
<gene>
    <name evidence="5" type="ORF">A7J05_03710</name>
    <name evidence="6" type="ORF">I8755_34580</name>
</gene>
<keyword evidence="2" id="KW-0436">Ligase</keyword>
<dbReference type="Gene3D" id="3.30.300.30">
    <property type="match status" value="1"/>
</dbReference>
<reference evidence="5 7" key="1">
    <citation type="submission" date="2016-05" db="EMBL/GenBank/DDBJ databases">
        <authorList>
            <person name="Gu J."/>
        </authorList>
    </citation>
    <scope>NUCLEOTIDE SEQUENCE [LARGE SCALE GENOMIC DNA]</scope>
    <source>
        <strain evidence="5 7">ACCC40021</strain>
    </source>
</reference>
<evidence type="ECO:0000313" key="6">
    <source>
        <dbReference type="EMBL" id="QQC92903.1"/>
    </source>
</evidence>
<feature type="domain" description="AMP-binding enzyme C-terminal" evidence="4">
    <location>
        <begin position="413"/>
        <end position="492"/>
    </location>
</feature>
<evidence type="ECO:0000256" key="1">
    <source>
        <dbReference type="ARBA" id="ARBA00006432"/>
    </source>
</evidence>
<dbReference type="Pfam" id="PF13193">
    <property type="entry name" value="AMP-binding_C"/>
    <property type="match status" value="1"/>
</dbReference>
<evidence type="ECO:0000313" key="7">
    <source>
        <dbReference type="Proteomes" id="UP000187191"/>
    </source>
</evidence>
<dbReference type="FunFam" id="3.30.300.30:FF:000008">
    <property type="entry name" value="2,3-dihydroxybenzoate-AMP ligase"/>
    <property type="match status" value="1"/>
</dbReference>
<dbReference type="InterPro" id="IPR050237">
    <property type="entry name" value="ATP-dep_AMP-bd_enzyme"/>
</dbReference>
<protein>
    <submittedName>
        <fullName evidence="6">Acyl-CoA synthetase</fullName>
    </submittedName>
</protein>
<dbReference type="SUPFAM" id="SSF56801">
    <property type="entry name" value="Acetyl-CoA synthetase-like"/>
    <property type="match status" value="1"/>
</dbReference>
<dbReference type="Pfam" id="PF00501">
    <property type="entry name" value="AMP-binding"/>
    <property type="match status" value="1"/>
</dbReference>
<dbReference type="EMBL" id="CP015588">
    <property type="protein sequence ID" value="APY84972.1"/>
    <property type="molecule type" value="Genomic_DNA"/>
</dbReference>
<dbReference type="Proteomes" id="UP000596130">
    <property type="component" value="Chromosome"/>
</dbReference>
<dbReference type="AlphaFoldDB" id="A0A1P8TBH2"/>
<dbReference type="OrthoDB" id="9803968at2"/>
<accession>A0A1P8TBH2</accession>
<reference evidence="6 8" key="2">
    <citation type="submission" date="2020-12" db="EMBL/GenBank/DDBJ databases">
        <title>Identification and biosynthesis of polyene macrolides produced by Streptomyces alfalfae Men-myco-93-63.</title>
        <authorList>
            <person name="Liu D."/>
            <person name="Li Y."/>
            <person name="Liu L."/>
            <person name="Han X."/>
            <person name="Shen F."/>
        </authorList>
    </citation>
    <scope>NUCLEOTIDE SEQUENCE [LARGE SCALE GENOMIC DNA]</scope>
    <source>
        <strain evidence="6 8">Men-myco-93-63</strain>
    </source>
</reference>
<feature type="domain" description="AMP-dependent synthetase/ligase" evidence="3">
    <location>
        <begin position="14"/>
        <end position="363"/>
    </location>
</feature>
<dbReference type="InterPro" id="IPR042099">
    <property type="entry name" value="ANL_N_sf"/>
</dbReference>
<dbReference type="Proteomes" id="UP000187191">
    <property type="component" value="Chromosome"/>
</dbReference>
<evidence type="ECO:0000259" key="4">
    <source>
        <dbReference type="Pfam" id="PF13193"/>
    </source>
</evidence>
<dbReference type="EMBL" id="CP065959">
    <property type="protein sequence ID" value="QQC92903.1"/>
    <property type="molecule type" value="Genomic_DNA"/>
</dbReference>
<evidence type="ECO:0000313" key="5">
    <source>
        <dbReference type="EMBL" id="APY84972.1"/>
    </source>
</evidence>
<dbReference type="InterPro" id="IPR045851">
    <property type="entry name" value="AMP-bd_C_sf"/>
</dbReference>
<dbReference type="GO" id="GO:0016877">
    <property type="term" value="F:ligase activity, forming carbon-sulfur bonds"/>
    <property type="evidence" value="ECO:0007669"/>
    <property type="project" value="UniProtKB-ARBA"/>
</dbReference>
<dbReference type="InterPro" id="IPR000873">
    <property type="entry name" value="AMP-dep_synth/lig_dom"/>
</dbReference>
<keyword evidence="7" id="KW-1185">Reference proteome</keyword>
<dbReference type="NCBIfam" id="NF006182">
    <property type="entry name" value="PRK08316.1"/>
    <property type="match status" value="1"/>
</dbReference>